<feature type="compositionally biased region" description="Basic residues" evidence="1">
    <location>
        <begin position="52"/>
        <end position="77"/>
    </location>
</feature>
<dbReference type="EMBL" id="KV918902">
    <property type="protein sequence ID" value="OSX75459.1"/>
    <property type="molecule type" value="Genomic_DNA"/>
</dbReference>
<name>A0A1X6P3J9_PORUM</name>
<feature type="compositionally biased region" description="Basic residues" evidence="1">
    <location>
        <begin position="147"/>
        <end position="169"/>
    </location>
</feature>
<feature type="region of interest" description="Disordered" evidence="1">
    <location>
        <begin position="49"/>
        <end position="177"/>
    </location>
</feature>
<sequence>MYIIYALLVLYRAVPIELTLNLHAIVIGSAPPQHVLSRKNSLHGATPIAITHPHRHHPPRRPHRRPAHHPLHRHPLRRRDPCCAHPLPRRALRRRQRRLPLQPNPPHRPLTCVPPPRRCRPCPKSRRPLARRHPPPSPSPAHPPPPHMRRQASSHMKRPGRCPGRRRRAQGQCAAAK</sequence>
<reference evidence="2 3" key="1">
    <citation type="submission" date="2017-03" db="EMBL/GenBank/DDBJ databases">
        <title>WGS assembly of Porphyra umbilicalis.</title>
        <authorList>
            <person name="Brawley S.H."/>
            <person name="Blouin N.A."/>
            <person name="Ficko-Blean E."/>
            <person name="Wheeler G.L."/>
            <person name="Lohr M."/>
            <person name="Goodson H.V."/>
            <person name="Jenkins J.W."/>
            <person name="Blaby-Haas C.E."/>
            <person name="Helliwell K.E."/>
            <person name="Chan C."/>
            <person name="Marriage T."/>
            <person name="Bhattacharya D."/>
            <person name="Klein A.S."/>
            <person name="Badis Y."/>
            <person name="Brodie J."/>
            <person name="Cao Y."/>
            <person name="Collen J."/>
            <person name="Dittami S.M."/>
            <person name="Gachon C.M."/>
            <person name="Green B.R."/>
            <person name="Karpowicz S."/>
            <person name="Kim J.W."/>
            <person name="Kudahl U."/>
            <person name="Lin S."/>
            <person name="Michel G."/>
            <person name="Mittag M."/>
            <person name="Olson B.J."/>
            <person name="Pangilinan J."/>
            <person name="Peng Y."/>
            <person name="Qiu H."/>
            <person name="Shu S."/>
            <person name="Singer J.T."/>
            <person name="Smith A.G."/>
            <person name="Sprecher B.N."/>
            <person name="Wagner V."/>
            <person name="Wang W."/>
            <person name="Wang Z.-Y."/>
            <person name="Yan J."/>
            <person name="Yarish C."/>
            <person name="Zoeuner-Riek S."/>
            <person name="Zhuang Y."/>
            <person name="Zou Y."/>
            <person name="Lindquist E.A."/>
            <person name="Grimwood J."/>
            <person name="Barry K."/>
            <person name="Rokhsar D.S."/>
            <person name="Schmutz J."/>
            <person name="Stiller J.W."/>
            <person name="Grossman A.R."/>
            <person name="Prochnik S.E."/>
        </authorList>
    </citation>
    <scope>NUCLEOTIDE SEQUENCE [LARGE SCALE GENOMIC DNA]</scope>
    <source>
        <strain evidence="2">4086291</strain>
    </source>
</reference>
<proteinExistence type="predicted"/>
<accession>A0A1X6P3J9</accession>
<evidence type="ECO:0000313" key="2">
    <source>
        <dbReference type="EMBL" id="OSX75459.1"/>
    </source>
</evidence>
<feature type="compositionally biased region" description="Pro residues" evidence="1">
    <location>
        <begin position="135"/>
        <end position="146"/>
    </location>
</feature>
<protein>
    <submittedName>
        <fullName evidence="2">Uncharacterized protein</fullName>
    </submittedName>
</protein>
<dbReference type="Proteomes" id="UP000218209">
    <property type="component" value="Unassembled WGS sequence"/>
</dbReference>
<dbReference type="AlphaFoldDB" id="A0A1X6P3J9"/>
<evidence type="ECO:0000256" key="1">
    <source>
        <dbReference type="SAM" id="MobiDB-lite"/>
    </source>
</evidence>
<feature type="compositionally biased region" description="Basic residues" evidence="1">
    <location>
        <begin position="117"/>
        <end position="134"/>
    </location>
</feature>
<gene>
    <name evidence="2" type="ORF">BU14_0235s0008</name>
</gene>
<organism evidence="2 3">
    <name type="scientific">Porphyra umbilicalis</name>
    <name type="common">Purple laver</name>
    <name type="synonym">Red alga</name>
    <dbReference type="NCBI Taxonomy" id="2786"/>
    <lineage>
        <taxon>Eukaryota</taxon>
        <taxon>Rhodophyta</taxon>
        <taxon>Bangiophyceae</taxon>
        <taxon>Bangiales</taxon>
        <taxon>Bangiaceae</taxon>
        <taxon>Porphyra</taxon>
    </lineage>
</organism>
<feature type="compositionally biased region" description="Pro residues" evidence="1">
    <location>
        <begin position="102"/>
        <end position="116"/>
    </location>
</feature>
<feature type="compositionally biased region" description="Basic residues" evidence="1">
    <location>
        <begin position="87"/>
        <end position="98"/>
    </location>
</feature>
<evidence type="ECO:0000313" key="3">
    <source>
        <dbReference type="Proteomes" id="UP000218209"/>
    </source>
</evidence>
<keyword evidence="3" id="KW-1185">Reference proteome</keyword>